<gene>
    <name evidence="1" type="ORF">RND61_05215</name>
</gene>
<protein>
    <submittedName>
        <fullName evidence="1">Uncharacterized protein</fullName>
    </submittedName>
</protein>
<evidence type="ECO:0000313" key="1">
    <source>
        <dbReference type="EMBL" id="MDT9681474.1"/>
    </source>
</evidence>
<comment type="caution">
    <text evidence="1">The sequence shown here is derived from an EMBL/GenBank/DDBJ whole genome shotgun (WGS) entry which is preliminary data.</text>
</comment>
<accession>A0ABU3QFD9</accession>
<keyword evidence="2" id="KW-1185">Reference proteome</keyword>
<dbReference type="RefSeq" id="WP_315876496.1">
    <property type="nucleotide sequence ID" value="NZ_JAWCTQ010000004.1"/>
</dbReference>
<proteinExistence type="predicted"/>
<dbReference type="EMBL" id="JAWCTQ010000004">
    <property type="protein sequence ID" value="MDT9681474.1"/>
    <property type="molecule type" value="Genomic_DNA"/>
</dbReference>
<dbReference type="Proteomes" id="UP001250181">
    <property type="component" value="Unassembled WGS sequence"/>
</dbReference>
<evidence type="ECO:0000313" key="2">
    <source>
        <dbReference type="Proteomes" id="UP001250181"/>
    </source>
</evidence>
<organism evidence="1 2">
    <name type="scientific">Streptomyces tamarix</name>
    <dbReference type="NCBI Taxonomy" id="3078565"/>
    <lineage>
        <taxon>Bacteria</taxon>
        <taxon>Bacillati</taxon>
        <taxon>Actinomycetota</taxon>
        <taxon>Actinomycetes</taxon>
        <taxon>Kitasatosporales</taxon>
        <taxon>Streptomycetaceae</taxon>
        <taxon>Streptomyces</taxon>
    </lineage>
</organism>
<reference evidence="1 2" key="1">
    <citation type="submission" date="2023-09" db="EMBL/GenBank/DDBJ databases">
        <title>Streptomyces sp. nov.: A antagonism against Alternaria gaisen Producing Streptochlin, Isolated from Tamarix root soil.</title>
        <authorList>
            <person name="Chen Y."/>
        </authorList>
    </citation>
    <scope>NUCLEOTIDE SEQUENCE [LARGE SCALE GENOMIC DNA]</scope>
    <source>
        <strain evidence="1 2">TRM76323</strain>
    </source>
</reference>
<sequence>MSPETAGYGCEVRAEGPVYGTGETAQYVLGTFQTISPVLALRWLRGEALRIADRLDPDPNRSAWVRPAMRQGTAAAPDCPTELRVWADGLEEQRAAREGIKGGDPLFVVVRDTDCAYTLSVWPVRLPTNDLGPPWPESVCHRVGGVSRPLYVLAGDPWRQGRAPYPS</sequence>
<name>A0ABU3QFD9_9ACTN</name>